<gene>
    <name evidence="2" type="ORF">INT48_000778</name>
</gene>
<dbReference type="PANTHER" id="PTHR15615">
    <property type="match status" value="1"/>
</dbReference>
<feature type="compositionally biased region" description="Low complexity" evidence="1">
    <location>
        <begin position="192"/>
        <end position="219"/>
    </location>
</feature>
<feature type="region of interest" description="Disordered" evidence="1">
    <location>
        <begin position="192"/>
        <end position="226"/>
    </location>
</feature>
<dbReference type="CDD" id="cd20558">
    <property type="entry name" value="CYCLIN_ScPCL7-like"/>
    <property type="match status" value="1"/>
</dbReference>
<keyword evidence="3" id="KW-1185">Reference proteome</keyword>
<reference evidence="2" key="1">
    <citation type="submission" date="2021-01" db="EMBL/GenBank/DDBJ databases">
        <title>Metabolic potential, ecology and presence of endohyphal bacteria is reflected in genomic diversity of Mucoromycotina.</title>
        <authorList>
            <person name="Muszewska A."/>
            <person name="Okrasinska A."/>
            <person name="Steczkiewicz K."/>
            <person name="Drgas O."/>
            <person name="Orlowska M."/>
            <person name="Perlinska-Lenart U."/>
            <person name="Aleksandrzak-Piekarczyk T."/>
            <person name="Szatraj K."/>
            <person name="Zielenkiewicz U."/>
            <person name="Pilsyk S."/>
            <person name="Malc E."/>
            <person name="Mieczkowski P."/>
            <person name="Kruszewska J.S."/>
            <person name="Biernat P."/>
            <person name="Pawlowska J."/>
        </authorList>
    </citation>
    <scope>NUCLEOTIDE SEQUENCE</scope>
    <source>
        <strain evidence="2">WA0000018081</strain>
    </source>
</reference>
<dbReference type="SUPFAM" id="SSF47954">
    <property type="entry name" value="Cyclin-like"/>
    <property type="match status" value="1"/>
</dbReference>
<dbReference type="InterPro" id="IPR036915">
    <property type="entry name" value="Cyclin-like_sf"/>
</dbReference>
<proteinExistence type="predicted"/>
<protein>
    <recommendedName>
        <fullName evidence="4">Cyclin</fullName>
    </recommendedName>
</protein>
<comment type="caution">
    <text evidence="2">The sequence shown here is derived from an EMBL/GenBank/DDBJ whole genome shotgun (WGS) entry which is preliminary data.</text>
</comment>
<dbReference type="GO" id="GO:0005634">
    <property type="term" value="C:nucleus"/>
    <property type="evidence" value="ECO:0007669"/>
    <property type="project" value="TreeGrafter"/>
</dbReference>
<dbReference type="Gene3D" id="1.10.472.10">
    <property type="entry name" value="Cyclin-like"/>
    <property type="match status" value="1"/>
</dbReference>
<dbReference type="GO" id="GO:0016538">
    <property type="term" value="F:cyclin-dependent protein serine/threonine kinase regulator activity"/>
    <property type="evidence" value="ECO:0007669"/>
    <property type="project" value="TreeGrafter"/>
</dbReference>
<evidence type="ECO:0000313" key="3">
    <source>
        <dbReference type="Proteomes" id="UP000613177"/>
    </source>
</evidence>
<evidence type="ECO:0008006" key="4">
    <source>
        <dbReference type="Google" id="ProtNLM"/>
    </source>
</evidence>
<dbReference type="GO" id="GO:0000307">
    <property type="term" value="C:cyclin-dependent protein kinase holoenzyme complex"/>
    <property type="evidence" value="ECO:0007669"/>
    <property type="project" value="TreeGrafter"/>
</dbReference>
<evidence type="ECO:0000313" key="2">
    <source>
        <dbReference type="EMBL" id="KAG2234328.1"/>
    </source>
</evidence>
<dbReference type="Pfam" id="PF08613">
    <property type="entry name" value="Cyclin"/>
    <property type="match status" value="1"/>
</dbReference>
<organism evidence="2 3">
    <name type="scientific">Thamnidium elegans</name>
    <dbReference type="NCBI Taxonomy" id="101142"/>
    <lineage>
        <taxon>Eukaryota</taxon>
        <taxon>Fungi</taxon>
        <taxon>Fungi incertae sedis</taxon>
        <taxon>Mucoromycota</taxon>
        <taxon>Mucoromycotina</taxon>
        <taxon>Mucoromycetes</taxon>
        <taxon>Mucorales</taxon>
        <taxon>Mucorineae</taxon>
        <taxon>Mucoraceae</taxon>
        <taxon>Thamnidium</taxon>
    </lineage>
</organism>
<dbReference type="AlphaFoldDB" id="A0A8H7SUE2"/>
<name>A0A8H7SUE2_9FUNG</name>
<dbReference type="PANTHER" id="PTHR15615:SF94">
    <property type="entry name" value="PHO85 CYCLIN-6-RELATED"/>
    <property type="match status" value="1"/>
</dbReference>
<accession>A0A8H7SUE2</accession>
<dbReference type="EMBL" id="JAEPRE010000056">
    <property type="protein sequence ID" value="KAG2234328.1"/>
    <property type="molecule type" value="Genomic_DNA"/>
</dbReference>
<dbReference type="InterPro" id="IPR013922">
    <property type="entry name" value="Cyclin_PHO80-like"/>
</dbReference>
<dbReference type="Proteomes" id="UP000613177">
    <property type="component" value="Unassembled WGS sequence"/>
</dbReference>
<sequence>MSPTIYHLDIAEYPVSSLVKIVADLLESIVETNDKLIITNDSSTVTHFHSRAVPNIGIYSYLTRILKFASFSNEVLLSLLVYFDRIAKLKKAKYAVNSLTVHRLLITSIVVASKFTSDVFYPNTRYAKVGGIPLYELNQLELEFLFLCNFDLHVKLEDMQAYGDQLLTHAFTQQCTLSFEDDHIKIITSSLSVSSPPLSPSTSATSSHSPSPTTSTSIPLKRKRPDNEVINTTKIQKSEALLDQALIQSSTNTKKSTLLCNNIYSPYSSQQHHHSDTIVSPYTHDC</sequence>
<evidence type="ECO:0000256" key="1">
    <source>
        <dbReference type="SAM" id="MobiDB-lite"/>
    </source>
</evidence>
<dbReference type="GO" id="GO:0019901">
    <property type="term" value="F:protein kinase binding"/>
    <property type="evidence" value="ECO:0007669"/>
    <property type="project" value="InterPro"/>
</dbReference>